<dbReference type="InterPro" id="IPR057743">
    <property type="entry name" value="Zfn_VAL1-3_N"/>
</dbReference>
<dbReference type="EMBL" id="SSTD01003829">
    <property type="protein sequence ID" value="TYK24905.1"/>
    <property type="molecule type" value="Genomic_DNA"/>
</dbReference>
<keyword evidence="7" id="KW-0804">Transcription</keyword>
<sequence length="1049" mass="116235">MVKIKRNLVFTNQITLDTSNQLLLVPALLVVSEFHSPIGLLFYFIFFSFVDPPTTNYCTQPTPSDAAPARRSLTGCQTSHISDATGDPQAPPTQSQTSRVTRTDTTTTSDLRASSSTEWRKGWALRSGDFATLCDKCGSAYDQSIFCDIFHLKDSGWRECTSCGKHLHCGCIASKFLMELHDSGGVNCISCAKNLGLHTTSTSEKLNGLGTSQVQTSGDLQSFLVEDGNNDRITLIQSRNKTEGNELRQSHLSPSNNKNVSLVQMKHEENCPSVRDVGYVCSSESTQVMNGLNEFAKQEICKGDSGTKLTYDSLALGCGNSNPLPGVSIDEKEASKPSSPLLLGSRSRHLIPKPARSVFNVGLESNASMVSQVRVARPPAEGRGRNQLLPRYWPKITDQELQQISGASNSTVVPLFEKMLSASDAGRIGRLVVPKACAEAYFPPISQPEGLPIRIQDVKGKEWVFQFRFWPNNNSRMYVLEGVTPCIQSMQLQAGDTVTFSRMDPEGKLIMGFRKASSSSIMQDSHPSALSTSGHSSEFFSSVFENLPILSGHSSLLQSLKGNMDPQLNLLPGYFNQPGNDMNWQKAEKQDDQSRECLLLSSMMVPERKRTRNIGSKSKRLHIDCQDALELRLTWEEVQDLLCPPPTVKPSKFVVEDHEFEEYEEPPVFGKMSIFVVHSTRGQEQWAQCDDCSKWRRLPIDVLLPSKWTCLENIWDQSRSSCSTLEELTTREMENILRLNKEFKRQRTLAFSGPIQDHESCGLDALASAATLGDNASDPGTASVATTTKHPRHRPGCSCIVCIQPPSGKGKHKPTCMCNVCMTVKRRFKTLMMRKKKRQSEREAEIAQKNQLKWSSREESELDDTSRHASLNLDPSANEAQLMTNEPRSQSNLVETCKDQLDLNCQPDQENEVDGVNRVSMMSLVQIASLPLETYLKQNGLTSLLPDLQVSSASHAPAQGTNEMEGAVNDDGCFASAAQDQEITLTVEALEEEMVVINKFGDEDSNLLDQYERLSFEVRLNQAMFGAGFFGAEDGEVSTAGIIYWLKLS</sequence>
<proteinExistence type="predicted"/>
<feature type="domain" description="TF-B3" evidence="11">
    <location>
        <begin position="416"/>
        <end position="517"/>
    </location>
</feature>
<accession>A0A5D3DMR2</accession>
<keyword evidence="10" id="KW-0472">Membrane</keyword>
<keyword evidence="4" id="KW-0862">Zinc</keyword>
<dbReference type="CDD" id="cd10017">
    <property type="entry name" value="B3_DNA"/>
    <property type="match status" value="1"/>
</dbReference>
<dbReference type="GO" id="GO:0005634">
    <property type="term" value="C:nucleus"/>
    <property type="evidence" value="ECO:0007669"/>
    <property type="project" value="UniProtKB-SubCell"/>
</dbReference>
<dbReference type="PANTHER" id="PTHR46245:SF2">
    <property type="entry name" value="B3 DOMAIN-CONTAINING TRANSCRIPTION REPRESSOR VAL2"/>
    <property type="match status" value="1"/>
</dbReference>
<dbReference type="Proteomes" id="UP000321947">
    <property type="component" value="Unassembled WGS sequence"/>
</dbReference>
<feature type="region of interest" description="Disordered" evidence="9">
    <location>
        <begin position="80"/>
        <end position="113"/>
    </location>
</feature>
<evidence type="ECO:0000256" key="4">
    <source>
        <dbReference type="ARBA" id="ARBA00022833"/>
    </source>
</evidence>
<feature type="compositionally biased region" description="Low complexity" evidence="9">
    <location>
        <begin position="93"/>
        <end position="113"/>
    </location>
</feature>
<evidence type="ECO:0000256" key="1">
    <source>
        <dbReference type="ARBA" id="ARBA00004123"/>
    </source>
</evidence>
<name>A0A5D3DMR2_CUCMM</name>
<dbReference type="GO" id="GO:0003677">
    <property type="term" value="F:DNA binding"/>
    <property type="evidence" value="ECO:0007669"/>
    <property type="project" value="UniProtKB-KW"/>
</dbReference>
<dbReference type="InterPro" id="IPR011124">
    <property type="entry name" value="Znf_CW"/>
</dbReference>
<keyword evidence="10" id="KW-0812">Transmembrane</keyword>
<dbReference type="PROSITE" id="PS50863">
    <property type="entry name" value="B3"/>
    <property type="match status" value="1"/>
</dbReference>
<evidence type="ECO:0000256" key="5">
    <source>
        <dbReference type="ARBA" id="ARBA00023015"/>
    </source>
</evidence>
<dbReference type="Gene3D" id="2.40.330.10">
    <property type="entry name" value="DNA-binding pseudobarrel domain"/>
    <property type="match status" value="1"/>
</dbReference>
<dbReference type="InterPro" id="IPR003340">
    <property type="entry name" value="B3_DNA-bd"/>
</dbReference>
<evidence type="ECO:0000313" key="14">
    <source>
        <dbReference type="Proteomes" id="UP000321947"/>
    </source>
</evidence>
<dbReference type="SUPFAM" id="SSF101936">
    <property type="entry name" value="DNA-binding pseudobarrel domain"/>
    <property type="match status" value="1"/>
</dbReference>
<evidence type="ECO:0000259" key="12">
    <source>
        <dbReference type="PROSITE" id="PS51050"/>
    </source>
</evidence>
<keyword evidence="3" id="KW-0863">Zinc-finger</keyword>
<keyword evidence="10" id="KW-1133">Transmembrane helix</keyword>
<protein>
    <submittedName>
        <fullName evidence="13">B3 domain-containing transcription repressor VAL2</fullName>
    </submittedName>
</protein>
<dbReference type="Pfam" id="PF07496">
    <property type="entry name" value="zf-CW"/>
    <property type="match status" value="1"/>
</dbReference>
<feature type="region of interest" description="Disordered" evidence="9">
    <location>
        <begin position="834"/>
        <end position="871"/>
    </location>
</feature>
<comment type="subcellular location">
    <subcellularLocation>
        <location evidence="1">Nucleus</location>
    </subcellularLocation>
</comment>
<comment type="caution">
    <text evidence="13">The sequence shown here is derived from an EMBL/GenBank/DDBJ whole genome shotgun (WGS) entry which is preliminary data.</text>
</comment>
<dbReference type="FunFam" id="2.40.330.10:FF:000006">
    <property type="entry name" value="B3 domain-containing transcription repressor VAL1"/>
    <property type="match status" value="1"/>
</dbReference>
<evidence type="ECO:0000256" key="8">
    <source>
        <dbReference type="ARBA" id="ARBA00023242"/>
    </source>
</evidence>
<evidence type="ECO:0000256" key="7">
    <source>
        <dbReference type="ARBA" id="ARBA00023163"/>
    </source>
</evidence>
<feature type="compositionally biased region" description="Basic and acidic residues" evidence="9">
    <location>
        <begin position="855"/>
        <end position="867"/>
    </location>
</feature>
<feature type="transmembrane region" description="Helical" evidence="10">
    <location>
        <begin position="21"/>
        <end position="46"/>
    </location>
</feature>
<gene>
    <name evidence="13" type="ORF">E5676_scaffold352G00180</name>
</gene>
<evidence type="ECO:0000256" key="2">
    <source>
        <dbReference type="ARBA" id="ARBA00022723"/>
    </source>
</evidence>
<dbReference type="InterPro" id="IPR015300">
    <property type="entry name" value="DNA-bd_pseudobarrel_sf"/>
</dbReference>
<dbReference type="GO" id="GO:0008270">
    <property type="term" value="F:zinc ion binding"/>
    <property type="evidence" value="ECO:0007669"/>
    <property type="project" value="UniProtKB-KW"/>
</dbReference>
<keyword evidence="6" id="KW-0238">DNA-binding</keyword>
<reference evidence="13 14" key="1">
    <citation type="submission" date="2019-08" db="EMBL/GenBank/DDBJ databases">
        <title>Draft genome sequences of two oriental melons (Cucumis melo L. var makuwa).</title>
        <authorList>
            <person name="Kwon S.-Y."/>
        </authorList>
    </citation>
    <scope>NUCLEOTIDE SEQUENCE [LARGE SCALE GENOMIC DNA]</scope>
    <source>
        <strain evidence="14">cv. Chang Bougi</strain>
        <tissue evidence="13">Leaf</tissue>
    </source>
</reference>
<dbReference type="PROSITE" id="PS51050">
    <property type="entry name" value="ZF_CW"/>
    <property type="match status" value="1"/>
</dbReference>
<evidence type="ECO:0000256" key="3">
    <source>
        <dbReference type="ARBA" id="ARBA00022771"/>
    </source>
</evidence>
<dbReference type="PANTHER" id="PTHR46245">
    <property type="entry name" value="B3 DOMAIN-CONTAINING PROTEIN OS07G0563300"/>
    <property type="match status" value="1"/>
</dbReference>
<dbReference type="GO" id="GO:0006355">
    <property type="term" value="P:regulation of DNA-templated transcription"/>
    <property type="evidence" value="ECO:0007669"/>
    <property type="project" value="UniProtKB-ARBA"/>
</dbReference>
<dbReference type="Pfam" id="PF02362">
    <property type="entry name" value="B3"/>
    <property type="match status" value="1"/>
</dbReference>
<evidence type="ECO:0000256" key="10">
    <source>
        <dbReference type="SAM" id="Phobius"/>
    </source>
</evidence>
<keyword evidence="5" id="KW-0805">Transcription regulation</keyword>
<dbReference type="Gene3D" id="3.30.40.100">
    <property type="match status" value="1"/>
</dbReference>
<dbReference type="SMART" id="SM01019">
    <property type="entry name" value="B3"/>
    <property type="match status" value="1"/>
</dbReference>
<organism evidence="13 14">
    <name type="scientific">Cucumis melo var. makuwa</name>
    <name type="common">Oriental melon</name>
    <dbReference type="NCBI Taxonomy" id="1194695"/>
    <lineage>
        <taxon>Eukaryota</taxon>
        <taxon>Viridiplantae</taxon>
        <taxon>Streptophyta</taxon>
        <taxon>Embryophyta</taxon>
        <taxon>Tracheophyta</taxon>
        <taxon>Spermatophyta</taxon>
        <taxon>Magnoliopsida</taxon>
        <taxon>eudicotyledons</taxon>
        <taxon>Gunneridae</taxon>
        <taxon>Pentapetalae</taxon>
        <taxon>rosids</taxon>
        <taxon>fabids</taxon>
        <taxon>Cucurbitales</taxon>
        <taxon>Cucurbitaceae</taxon>
        <taxon>Benincaseae</taxon>
        <taxon>Cucumis</taxon>
    </lineage>
</organism>
<dbReference type="Pfam" id="PF25813">
    <property type="entry name" value="zf_VAL1_N"/>
    <property type="match status" value="1"/>
</dbReference>
<feature type="domain" description="CW-type" evidence="12">
    <location>
        <begin position="680"/>
        <end position="730"/>
    </location>
</feature>
<keyword evidence="8" id="KW-0539">Nucleus</keyword>
<evidence type="ECO:0000256" key="9">
    <source>
        <dbReference type="SAM" id="MobiDB-lite"/>
    </source>
</evidence>
<evidence type="ECO:0000259" key="11">
    <source>
        <dbReference type="PROSITE" id="PS50863"/>
    </source>
</evidence>
<evidence type="ECO:0000313" key="13">
    <source>
        <dbReference type="EMBL" id="TYK24905.1"/>
    </source>
</evidence>
<evidence type="ECO:0000256" key="6">
    <source>
        <dbReference type="ARBA" id="ARBA00023125"/>
    </source>
</evidence>
<keyword evidence="2" id="KW-0479">Metal-binding</keyword>
<dbReference type="AlphaFoldDB" id="A0A5D3DMR2"/>